<feature type="compositionally biased region" description="Polar residues" evidence="1">
    <location>
        <begin position="187"/>
        <end position="206"/>
    </location>
</feature>
<feature type="compositionally biased region" description="Low complexity" evidence="1">
    <location>
        <begin position="554"/>
        <end position="586"/>
    </location>
</feature>
<feature type="domain" description="ARID" evidence="2">
    <location>
        <begin position="74"/>
        <end position="177"/>
    </location>
</feature>
<feature type="compositionally biased region" description="Pro residues" evidence="1">
    <location>
        <begin position="587"/>
        <end position="601"/>
    </location>
</feature>
<feature type="compositionally biased region" description="Polar residues" evidence="1">
    <location>
        <begin position="36"/>
        <end position="57"/>
    </location>
</feature>
<feature type="region of interest" description="Disordered" evidence="1">
    <location>
        <begin position="471"/>
        <end position="663"/>
    </location>
</feature>
<dbReference type="Proteomes" id="UP000076727">
    <property type="component" value="Unassembled WGS sequence"/>
</dbReference>
<organism evidence="3 4">
    <name type="scientific">Daedalea quercina L-15889</name>
    <dbReference type="NCBI Taxonomy" id="1314783"/>
    <lineage>
        <taxon>Eukaryota</taxon>
        <taxon>Fungi</taxon>
        <taxon>Dikarya</taxon>
        <taxon>Basidiomycota</taxon>
        <taxon>Agaricomycotina</taxon>
        <taxon>Agaricomycetes</taxon>
        <taxon>Polyporales</taxon>
        <taxon>Fomitopsis</taxon>
    </lineage>
</organism>
<evidence type="ECO:0000259" key="2">
    <source>
        <dbReference type="PROSITE" id="PS51011"/>
    </source>
</evidence>
<feature type="region of interest" description="Disordered" evidence="1">
    <location>
        <begin position="704"/>
        <end position="733"/>
    </location>
</feature>
<feature type="compositionally biased region" description="Basic and acidic residues" evidence="1">
    <location>
        <begin position="647"/>
        <end position="663"/>
    </location>
</feature>
<feature type="region of interest" description="Disordered" evidence="1">
    <location>
        <begin position="187"/>
        <end position="209"/>
    </location>
</feature>
<dbReference type="GO" id="GO:0003677">
    <property type="term" value="F:DNA binding"/>
    <property type="evidence" value="ECO:0007669"/>
    <property type="project" value="InterPro"/>
</dbReference>
<evidence type="ECO:0000313" key="3">
    <source>
        <dbReference type="EMBL" id="KZT73495.1"/>
    </source>
</evidence>
<dbReference type="CDD" id="cd16100">
    <property type="entry name" value="ARID"/>
    <property type="match status" value="1"/>
</dbReference>
<dbReference type="SMART" id="SM01014">
    <property type="entry name" value="ARID"/>
    <property type="match status" value="1"/>
</dbReference>
<dbReference type="EMBL" id="KV429036">
    <property type="protein sequence ID" value="KZT73495.1"/>
    <property type="molecule type" value="Genomic_DNA"/>
</dbReference>
<feature type="compositionally biased region" description="Basic and acidic residues" evidence="1">
    <location>
        <begin position="791"/>
        <end position="801"/>
    </location>
</feature>
<name>A0A165TIL2_9APHY</name>
<feature type="compositionally biased region" description="Pro residues" evidence="1">
    <location>
        <begin position="477"/>
        <end position="488"/>
    </location>
</feature>
<dbReference type="Pfam" id="PF01388">
    <property type="entry name" value="ARID"/>
    <property type="match status" value="1"/>
</dbReference>
<feature type="region of interest" description="Disordered" evidence="1">
    <location>
        <begin position="335"/>
        <end position="366"/>
    </location>
</feature>
<evidence type="ECO:0000256" key="1">
    <source>
        <dbReference type="SAM" id="MobiDB-lite"/>
    </source>
</evidence>
<feature type="region of interest" description="Disordered" evidence="1">
    <location>
        <begin position="1"/>
        <end position="62"/>
    </location>
</feature>
<evidence type="ECO:0000313" key="4">
    <source>
        <dbReference type="Proteomes" id="UP000076727"/>
    </source>
</evidence>
<dbReference type="SMART" id="SM00501">
    <property type="entry name" value="BRIGHT"/>
    <property type="match status" value="1"/>
</dbReference>
<feature type="compositionally biased region" description="Low complexity" evidence="1">
    <location>
        <begin position="496"/>
        <end position="523"/>
    </location>
</feature>
<feature type="compositionally biased region" description="Polar residues" evidence="1">
    <location>
        <begin position="11"/>
        <end position="28"/>
    </location>
</feature>
<dbReference type="OrthoDB" id="1938591at2759"/>
<feature type="compositionally biased region" description="Low complexity" evidence="1">
    <location>
        <begin position="763"/>
        <end position="781"/>
    </location>
</feature>
<feature type="compositionally biased region" description="Basic residues" evidence="1">
    <location>
        <begin position="540"/>
        <end position="553"/>
    </location>
</feature>
<keyword evidence="4" id="KW-1185">Reference proteome</keyword>
<protein>
    <recommendedName>
        <fullName evidence="2">ARID domain-containing protein</fullName>
    </recommendedName>
</protein>
<feature type="region of interest" description="Disordered" evidence="1">
    <location>
        <begin position="753"/>
        <end position="810"/>
    </location>
</feature>
<dbReference type="InterPro" id="IPR036431">
    <property type="entry name" value="ARID_dom_sf"/>
</dbReference>
<dbReference type="PROSITE" id="PS51011">
    <property type="entry name" value="ARID"/>
    <property type="match status" value="1"/>
</dbReference>
<dbReference type="InterPro" id="IPR001606">
    <property type="entry name" value="ARID_dom"/>
</dbReference>
<gene>
    <name evidence="3" type="ORF">DAEQUDRAFT_416216</name>
</gene>
<proteinExistence type="predicted"/>
<reference evidence="3 4" key="1">
    <citation type="journal article" date="2016" name="Mol. Biol. Evol.">
        <title>Comparative Genomics of Early-Diverging Mushroom-Forming Fungi Provides Insights into the Origins of Lignocellulose Decay Capabilities.</title>
        <authorList>
            <person name="Nagy L.G."/>
            <person name="Riley R."/>
            <person name="Tritt A."/>
            <person name="Adam C."/>
            <person name="Daum C."/>
            <person name="Floudas D."/>
            <person name="Sun H."/>
            <person name="Yadav J.S."/>
            <person name="Pangilinan J."/>
            <person name="Larsson K.H."/>
            <person name="Matsuura K."/>
            <person name="Barry K."/>
            <person name="Labutti K."/>
            <person name="Kuo R."/>
            <person name="Ohm R.A."/>
            <person name="Bhattacharya S.S."/>
            <person name="Shirouzu T."/>
            <person name="Yoshinaga Y."/>
            <person name="Martin F.M."/>
            <person name="Grigoriev I.V."/>
            <person name="Hibbett D.S."/>
        </authorList>
    </citation>
    <scope>NUCLEOTIDE SEQUENCE [LARGE SCALE GENOMIC DNA]</scope>
    <source>
        <strain evidence="3 4">L-15889</strain>
    </source>
</reference>
<dbReference type="AlphaFoldDB" id="A0A165TIL2"/>
<dbReference type="SUPFAM" id="SSF46774">
    <property type="entry name" value="ARID-like"/>
    <property type="match status" value="1"/>
</dbReference>
<accession>A0A165TIL2</accession>
<sequence>MPPQPPMGPINTLQNRSQMPSSPANQPARTGRTPFQLPQGTQNPPQASPNMLPQSPMQLPEGVRPGTRPFAYPTMAVDTFKKAFPIFCARNGIVVDRNLVVFEGRHIDLHALHCEVLGNGGANRTSQLDLWPVVGAKLGFTQFPGSDTEPARSGPGVAQHLENIYRRYLLQFDMMFVSSILKMKPQANNTGNAGQPGPSNVGQQTPLVGAAGPTNAPPLNAMSGGVMPNNASSSNAMSASNSTFPAGLDPNKINELVSYARRSAEELRRQGIPEPIINTVERNRPLLEESLRYQQEFHGGITATQAQPSSNGTMGPVQGLQANMPPGFLKTPQMNPAVPRPSASPAQPMPPQVLPPQMSQPSNGNAPMQVQAAINIPPKPFVAVSRGSWPTTEEMRAATAWLDAVRAHFMATRGHQAMPFVNIPDSEKQEWHNTFNDLCSYLNNLTNKLPVLVCGVNEDGARNMTNCLLTSLQQNPPHQPQIVPPTLPPKRQNQLSASSPAAGPSVPTPPASAATPAANATTPVHVASSPQTPKSPNRPPPKRTKGTAKRLKATPKPSAPTSAPTPGEASTSTSTPPASSAVGPVVVPVPSPAGHKPPTPAPVAATPSGSGLKRPREDDAVPNIEQQAGQSPPKKVKTEWEGAASEELVRKQEEVESATKSDEDATKFFEQMAEMLKVYTANGEGQDGVISAEISDELEKILKGYPGLTDDPDGSASVLGGSTETGELGPPVQMKDESEMFFDWASFMNEDDSTVATPELVHPSSTKTSPGSGSGSDSESGVHGRSSHGADNIKIEDHEPAGDPLELSIWGAIDGGEGSYWEAQDNWKWDESMQTSELPWAIT</sequence>
<dbReference type="STRING" id="1314783.A0A165TIL2"/>
<dbReference type="Gene3D" id="1.10.150.60">
    <property type="entry name" value="ARID DNA-binding domain"/>
    <property type="match status" value="1"/>
</dbReference>